<keyword evidence="1" id="KW-0695">RNA-directed DNA polymerase</keyword>
<gene>
    <name evidence="1" type="ORF">PHMEG_00012968</name>
</gene>
<proteinExistence type="predicted"/>
<dbReference type="Proteomes" id="UP000198211">
    <property type="component" value="Unassembled WGS sequence"/>
</dbReference>
<evidence type="ECO:0000313" key="1">
    <source>
        <dbReference type="EMBL" id="OWZ13663.1"/>
    </source>
</evidence>
<keyword evidence="2" id="KW-1185">Reference proteome</keyword>
<dbReference type="AlphaFoldDB" id="A0A225W7G6"/>
<protein>
    <submittedName>
        <fullName evidence="1">Reverse transcriptase</fullName>
    </submittedName>
</protein>
<evidence type="ECO:0000313" key="2">
    <source>
        <dbReference type="Proteomes" id="UP000198211"/>
    </source>
</evidence>
<organism evidence="1 2">
    <name type="scientific">Phytophthora megakarya</name>
    <dbReference type="NCBI Taxonomy" id="4795"/>
    <lineage>
        <taxon>Eukaryota</taxon>
        <taxon>Sar</taxon>
        <taxon>Stramenopiles</taxon>
        <taxon>Oomycota</taxon>
        <taxon>Peronosporomycetes</taxon>
        <taxon>Peronosporales</taxon>
        <taxon>Peronosporaceae</taxon>
        <taxon>Phytophthora</taxon>
    </lineage>
</organism>
<accession>A0A225W7G6</accession>
<keyword evidence="1" id="KW-0808">Transferase</keyword>
<comment type="caution">
    <text evidence="1">The sequence shown here is derived from an EMBL/GenBank/DDBJ whole genome shotgun (WGS) entry which is preliminary data.</text>
</comment>
<name>A0A225W7G6_9STRA</name>
<keyword evidence="1" id="KW-0548">Nucleotidyltransferase</keyword>
<reference evidence="2" key="1">
    <citation type="submission" date="2017-03" db="EMBL/GenBank/DDBJ databases">
        <title>Phytopthora megakarya and P. palmivora, two closely related causual agents of cacao black pod achieved similar genome size and gene model numbers by different mechanisms.</title>
        <authorList>
            <person name="Ali S."/>
            <person name="Shao J."/>
            <person name="Larry D.J."/>
            <person name="Kronmiller B."/>
            <person name="Shen D."/>
            <person name="Strem M.D."/>
            <person name="Melnick R.L."/>
            <person name="Guiltinan M.J."/>
            <person name="Tyler B.M."/>
            <person name="Meinhardt L.W."/>
            <person name="Bailey B.A."/>
        </authorList>
    </citation>
    <scope>NUCLEOTIDE SEQUENCE [LARGE SCALE GENOMIC DNA]</scope>
    <source>
        <strain evidence="2">zdho120</strain>
    </source>
</reference>
<sequence length="166" mass="19061">MAAITEQISSMVDKEVEVQYVHPHPRITRMACLWVGKSRWSRSRHHYKAYVATASHRNGTRCRDEKLAKWKCLSTGATAGLRSLDWKQIRRIVGLNPWGEQILYRLKLQAFSLYDRRNEKLGCPTLRVSIKLTLIYIMFSGHVQQRTNCVGYLLGGGGNSACLRRL</sequence>
<dbReference type="EMBL" id="NBNE01001521">
    <property type="protein sequence ID" value="OWZ13663.1"/>
    <property type="molecule type" value="Genomic_DNA"/>
</dbReference>
<dbReference type="GO" id="GO:0003964">
    <property type="term" value="F:RNA-directed DNA polymerase activity"/>
    <property type="evidence" value="ECO:0007669"/>
    <property type="project" value="UniProtKB-KW"/>
</dbReference>